<evidence type="ECO:0000256" key="1">
    <source>
        <dbReference type="ARBA" id="ARBA00004496"/>
    </source>
</evidence>
<feature type="domain" description="GGDEF" evidence="11">
    <location>
        <begin position="181"/>
        <end position="315"/>
    </location>
</feature>
<dbReference type="InterPro" id="IPR009057">
    <property type="entry name" value="Homeodomain-like_sf"/>
</dbReference>
<dbReference type="InterPro" id="IPR018062">
    <property type="entry name" value="HTH_AraC-typ_CS"/>
</dbReference>
<dbReference type="InterPro" id="IPR000160">
    <property type="entry name" value="GGDEF_dom"/>
</dbReference>
<dbReference type="Gene3D" id="1.10.10.60">
    <property type="entry name" value="Homeodomain-like"/>
    <property type="match status" value="2"/>
</dbReference>
<organism evidence="12 13">
    <name type="scientific">Cohnella zeiphila</name>
    <dbReference type="NCBI Taxonomy" id="2761120"/>
    <lineage>
        <taxon>Bacteria</taxon>
        <taxon>Bacillati</taxon>
        <taxon>Bacillota</taxon>
        <taxon>Bacilli</taxon>
        <taxon>Bacillales</taxon>
        <taxon>Paenibacillaceae</taxon>
        <taxon>Cohnella</taxon>
    </lineage>
</organism>
<dbReference type="Gene3D" id="3.40.50.2300">
    <property type="match status" value="1"/>
</dbReference>
<evidence type="ECO:0000256" key="8">
    <source>
        <dbReference type="PROSITE-ProRule" id="PRU00169"/>
    </source>
</evidence>
<evidence type="ECO:0000256" key="3">
    <source>
        <dbReference type="ARBA" id="ARBA00022553"/>
    </source>
</evidence>
<keyword evidence="13" id="KW-1185">Reference proteome</keyword>
<comment type="subcellular location">
    <subcellularLocation>
        <location evidence="1">Cytoplasm</location>
    </subcellularLocation>
</comment>
<comment type="caution">
    <text evidence="12">The sequence shown here is derived from an EMBL/GenBank/DDBJ whole genome shotgun (WGS) entry which is preliminary data.</text>
</comment>
<dbReference type="Pfam" id="PF17853">
    <property type="entry name" value="GGDEF_2"/>
    <property type="match status" value="1"/>
</dbReference>
<dbReference type="Proteomes" id="UP000564644">
    <property type="component" value="Unassembled WGS sequence"/>
</dbReference>
<dbReference type="PANTHER" id="PTHR42713:SF3">
    <property type="entry name" value="TRANSCRIPTIONAL REGULATORY PROTEIN HPTR"/>
    <property type="match status" value="1"/>
</dbReference>
<dbReference type="RefSeq" id="WP_185132441.1">
    <property type="nucleotide sequence ID" value="NZ_JACJVO010000036.1"/>
</dbReference>
<dbReference type="PROSITE" id="PS50887">
    <property type="entry name" value="GGDEF"/>
    <property type="match status" value="1"/>
</dbReference>
<reference evidence="12 13" key="1">
    <citation type="submission" date="2020-08" db="EMBL/GenBank/DDBJ databases">
        <title>Cohnella phylogeny.</title>
        <authorList>
            <person name="Dunlap C."/>
        </authorList>
    </citation>
    <scope>NUCLEOTIDE SEQUENCE [LARGE SCALE GENOMIC DNA]</scope>
    <source>
        <strain evidence="12 13">CBP 2801</strain>
    </source>
</reference>
<evidence type="ECO:0000313" key="12">
    <source>
        <dbReference type="EMBL" id="MBB6734794.1"/>
    </source>
</evidence>
<keyword evidence="3 8" id="KW-0597">Phosphoprotein</keyword>
<keyword evidence="5" id="KW-0805">Transcription regulation</keyword>
<dbReference type="Pfam" id="PF00072">
    <property type="entry name" value="Response_reg"/>
    <property type="match status" value="1"/>
</dbReference>
<feature type="domain" description="Response regulatory" evidence="10">
    <location>
        <begin position="3"/>
        <end position="120"/>
    </location>
</feature>
<dbReference type="SUPFAM" id="SSF52172">
    <property type="entry name" value="CheY-like"/>
    <property type="match status" value="1"/>
</dbReference>
<dbReference type="PROSITE" id="PS50110">
    <property type="entry name" value="RESPONSE_REGULATORY"/>
    <property type="match status" value="1"/>
</dbReference>
<keyword evidence="4" id="KW-0902">Two-component regulatory system</keyword>
<evidence type="ECO:0000256" key="7">
    <source>
        <dbReference type="ARBA" id="ARBA00023163"/>
    </source>
</evidence>
<evidence type="ECO:0000256" key="5">
    <source>
        <dbReference type="ARBA" id="ARBA00023015"/>
    </source>
</evidence>
<evidence type="ECO:0000259" key="10">
    <source>
        <dbReference type="PROSITE" id="PS50110"/>
    </source>
</evidence>
<accession>A0A7X0SRL5</accession>
<keyword evidence="7" id="KW-0804">Transcription</keyword>
<dbReference type="EMBL" id="JACJVO010000036">
    <property type="protein sequence ID" value="MBB6734794.1"/>
    <property type="molecule type" value="Genomic_DNA"/>
</dbReference>
<dbReference type="InterPro" id="IPR041522">
    <property type="entry name" value="CdaR_GGDEF"/>
</dbReference>
<dbReference type="SUPFAM" id="SSF46689">
    <property type="entry name" value="Homeodomain-like"/>
    <property type="match status" value="2"/>
</dbReference>
<gene>
    <name evidence="12" type="ORF">H7C18_28095</name>
</gene>
<keyword evidence="2" id="KW-0963">Cytoplasm</keyword>
<dbReference type="PRINTS" id="PR00032">
    <property type="entry name" value="HTHARAC"/>
</dbReference>
<dbReference type="InterPro" id="IPR001789">
    <property type="entry name" value="Sig_transdc_resp-reg_receiver"/>
</dbReference>
<evidence type="ECO:0000256" key="2">
    <source>
        <dbReference type="ARBA" id="ARBA00022490"/>
    </source>
</evidence>
<dbReference type="InterPro" id="IPR011006">
    <property type="entry name" value="CheY-like_superfamily"/>
</dbReference>
<dbReference type="InterPro" id="IPR018060">
    <property type="entry name" value="HTH_AraC"/>
</dbReference>
<feature type="domain" description="HTH araC/xylS-type" evidence="9">
    <location>
        <begin position="441"/>
        <end position="539"/>
    </location>
</feature>
<evidence type="ECO:0000256" key="6">
    <source>
        <dbReference type="ARBA" id="ARBA00023125"/>
    </source>
</evidence>
<dbReference type="Pfam" id="PF12833">
    <property type="entry name" value="HTH_18"/>
    <property type="match status" value="1"/>
</dbReference>
<evidence type="ECO:0000256" key="4">
    <source>
        <dbReference type="ARBA" id="ARBA00023012"/>
    </source>
</evidence>
<evidence type="ECO:0000259" key="9">
    <source>
        <dbReference type="PROSITE" id="PS01124"/>
    </source>
</evidence>
<dbReference type="InterPro" id="IPR051552">
    <property type="entry name" value="HptR"/>
</dbReference>
<sequence>MYKLIIVDDEFSTRNGLALCINWLEYGIEVVGEAENGTKGLALAQSCRPDIVLTDVKMPGMDGIEMVRRLRADMPDTKIVFISGYDDIAYLKSAMKMDAVDYILKPVNLDELTAVVEKIMDMSKREENRKDLLQRMSAKLHQSIPLLREKFFIQLIRDGSPDRTQIEKRIGFLELRLPFDAAYCALIIRIDNAIAVFEAMSEQSTQLISFAIQNICQELVDRHASGYAFENRRGEYVLIIALPEMLGEDILLPFVEELTTSLNGFLKRLVELHLTIGIGGTAAHLGQLAESYHTAEEAIERKLFLGRNQAVMFDAMAARKDVDYRRINEMLAAIASVLKTEDANQIEQLLDAMFRELSLSRGIGYKDCQRICLQVLLVASQFLSEFGLRTDLQNGEESEVWEQLLKLETLDEMSRHLKHYLFSICRQVETKSFKKAHDVIGEIVRIIGERYAENLTISDIAQQVYLAKTYICLLFKQETGETINEYITRVRMEKARELLKETDKKLADVSQAIGYSEPSYFTKQFRKYAGMKPSEYRDIHRR</sequence>
<protein>
    <submittedName>
        <fullName evidence="12">Response regulator</fullName>
    </submittedName>
</protein>
<feature type="modified residue" description="4-aspartylphosphate" evidence="8">
    <location>
        <position position="55"/>
    </location>
</feature>
<name>A0A7X0SRL5_9BACL</name>
<evidence type="ECO:0000313" key="13">
    <source>
        <dbReference type="Proteomes" id="UP000564644"/>
    </source>
</evidence>
<dbReference type="GO" id="GO:0000160">
    <property type="term" value="P:phosphorelay signal transduction system"/>
    <property type="evidence" value="ECO:0007669"/>
    <property type="project" value="UniProtKB-KW"/>
</dbReference>
<dbReference type="InterPro" id="IPR020449">
    <property type="entry name" value="Tscrpt_reg_AraC-type_HTH"/>
</dbReference>
<dbReference type="PANTHER" id="PTHR42713">
    <property type="entry name" value="HISTIDINE KINASE-RELATED"/>
    <property type="match status" value="1"/>
</dbReference>
<dbReference type="CDD" id="cd17536">
    <property type="entry name" value="REC_YesN-like"/>
    <property type="match status" value="1"/>
</dbReference>
<dbReference type="PROSITE" id="PS00041">
    <property type="entry name" value="HTH_ARAC_FAMILY_1"/>
    <property type="match status" value="1"/>
</dbReference>
<dbReference type="GO" id="GO:0003700">
    <property type="term" value="F:DNA-binding transcription factor activity"/>
    <property type="evidence" value="ECO:0007669"/>
    <property type="project" value="InterPro"/>
</dbReference>
<dbReference type="GO" id="GO:0005737">
    <property type="term" value="C:cytoplasm"/>
    <property type="evidence" value="ECO:0007669"/>
    <property type="project" value="UniProtKB-SubCell"/>
</dbReference>
<proteinExistence type="predicted"/>
<evidence type="ECO:0000259" key="11">
    <source>
        <dbReference type="PROSITE" id="PS50887"/>
    </source>
</evidence>
<dbReference type="GO" id="GO:0043565">
    <property type="term" value="F:sequence-specific DNA binding"/>
    <property type="evidence" value="ECO:0007669"/>
    <property type="project" value="InterPro"/>
</dbReference>
<dbReference type="AlphaFoldDB" id="A0A7X0SRL5"/>
<dbReference type="SMART" id="SM00342">
    <property type="entry name" value="HTH_ARAC"/>
    <property type="match status" value="1"/>
</dbReference>
<keyword evidence="6" id="KW-0238">DNA-binding</keyword>
<dbReference type="SMART" id="SM00448">
    <property type="entry name" value="REC"/>
    <property type="match status" value="1"/>
</dbReference>
<dbReference type="PROSITE" id="PS01124">
    <property type="entry name" value="HTH_ARAC_FAMILY_2"/>
    <property type="match status" value="1"/>
</dbReference>